<comment type="caution">
    <text evidence="1">The sequence shown here is derived from an EMBL/GenBank/DDBJ whole genome shotgun (WGS) entry which is preliminary data.</text>
</comment>
<proteinExistence type="predicted"/>
<dbReference type="EMBL" id="LAZR01058345">
    <property type="protein sequence ID" value="KKK70093.1"/>
    <property type="molecule type" value="Genomic_DNA"/>
</dbReference>
<sequence>AVKEDNSTLEISDVLRIFNIKALQDLTHAIRMGK</sequence>
<feature type="non-terminal residue" evidence="1">
    <location>
        <position position="1"/>
    </location>
</feature>
<organism evidence="1">
    <name type="scientific">marine sediment metagenome</name>
    <dbReference type="NCBI Taxonomy" id="412755"/>
    <lineage>
        <taxon>unclassified sequences</taxon>
        <taxon>metagenomes</taxon>
        <taxon>ecological metagenomes</taxon>
    </lineage>
</organism>
<gene>
    <name evidence="1" type="ORF">LCGC14_2927430</name>
</gene>
<reference evidence="1" key="1">
    <citation type="journal article" date="2015" name="Nature">
        <title>Complex archaea that bridge the gap between prokaryotes and eukaryotes.</title>
        <authorList>
            <person name="Spang A."/>
            <person name="Saw J.H."/>
            <person name="Jorgensen S.L."/>
            <person name="Zaremba-Niedzwiedzka K."/>
            <person name="Martijn J."/>
            <person name="Lind A.E."/>
            <person name="van Eijk R."/>
            <person name="Schleper C."/>
            <person name="Guy L."/>
            <person name="Ettema T.J."/>
        </authorList>
    </citation>
    <scope>NUCLEOTIDE SEQUENCE</scope>
</reference>
<dbReference type="AlphaFoldDB" id="A0A0F8XM91"/>
<accession>A0A0F8XM91</accession>
<evidence type="ECO:0000313" key="1">
    <source>
        <dbReference type="EMBL" id="KKK70093.1"/>
    </source>
</evidence>
<protein>
    <submittedName>
        <fullName evidence="1">Uncharacterized protein</fullName>
    </submittedName>
</protein>
<name>A0A0F8XM91_9ZZZZ</name>